<name>A0A0C9WYQ5_9AGAR</name>
<keyword evidence="2" id="KW-1185">Reference proteome</keyword>
<organism evidence="1 2">
    <name type="scientific">Laccaria amethystina LaAM-08-1</name>
    <dbReference type="NCBI Taxonomy" id="1095629"/>
    <lineage>
        <taxon>Eukaryota</taxon>
        <taxon>Fungi</taxon>
        <taxon>Dikarya</taxon>
        <taxon>Basidiomycota</taxon>
        <taxon>Agaricomycotina</taxon>
        <taxon>Agaricomycetes</taxon>
        <taxon>Agaricomycetidae</taxon>
        <taxon>Agaricales</taxon>
        <taxon>Agaricineae</taxon>
        <taxon>Hydnangiaceae</taxon>
        <taxon>Laccaria</taxon>
    </lineage>
</organism>
<accession>A0A0C9WYQ5</accession>
<dbReference type="OrthoDB" id="3097421at2759"/>
<sequence length="55" mass="6076">LLYPDTHSCTPIYAGARSFTPMHAKNLTGVPRLHAPARSWHAESVVPRYPTTCQA</sequence>
<evidence type="ECO:0000313" key="1">
    <source>
        <dbReference type="EMBL" id="KIJ97965.1"/>
    </source>
</evidence>
<reference evidence="1 2" key="1">
    <citation type="submission" date="2014-04" db="EMBL/GenBank/DDBJ databases">
        <authorList>
            <consortium name="DOE Joint Genome Institute"/>
            <person name="Kuo A."/>
            <person name="Kohler A."/>
            <person name="Nagy L.G."/>
            <person name="Floudas D."/>
            <person name="Copeland A."/>
            <person name="Barry K.W."/>
            <person name="Cichocki N."/>
            <person name="Veneault-Fourrey C."/>
            <person name="LaButti K."/>
            <person name="Lindquist E.A."/>
            <person name="Lipzen A."/>
            <person name="Lundell T."/>
            <person name="Morin E."/>
            <person name="Murat C."/>
            <person name="Sun H."/>
            <person name="Tunlid A."/>
            <person name="Henrissat B."/>
            <person name="Grigoriev I.V."/>
            <person name="Hibbett D.S."/>
            <person name="Martin F."/>
            <person name="Nordberg H.P."/>
            <person name="Cantor M.N."/>
            <person name="Hua S.X."/>
        </authorList>
    </citation>
    <scope>NUCLEOTIDE SEQUENCE [LARGE SCALE GENOMIC DNA]</scope>
    <source>
        <strain evidence="1 2">LaAM-08-1</strain>
    </source>
</reference>
<dbReference type="HOGENOM" id="CLU_3129757_0_0_1"/>
<feature type="non-terminal residue" evidence="1">
    <location>
        <position position="1"/>
    </location>
</feature>
<gene>
    <name evidence="1" type="ORF">K443DRAFT_71832</name>
</gene>
<protein>
    <submittedName>
        <fullName evidence="1">Uncharacterized protein</fullName>
    </submittedName>
</protein>
<dbReference type="AlphaFoldDB" id="A0A0C9WYQ5"/>
<evidence type="ECO:0000313" key="2">
    <source>
        <dbReference type="Proteomes" id="UP000054477"/>
    </source>
</evidence>
<reference evidence="2" key="2">
    <citation type="submission" date="2015-01" db="EMBL/GenBank/DDBJ databases">
        <title>Evolutionary Origins and Diversification of the Mycorrhizal Mutualists.</title>
        <authorList>
            <consortium name="DOE Joint Genome Institute"/>
            <consortium name="Mycorrhizal Genomics Consortium"/>
            <person name="Kohler A."/>
            <person name="Kuo A."/>
            <person name="Nagy L.G."/>
            <person name="Floudas D."/>
            <person name="Copeland A."/>
            <person name="Barry K.W."/>
            <person name="Cichocki N."/>
            <person name="Veneault-Fourrey C."/>
            <person name="LaButti K."/>
            <person name="Lindquist E.A."/>
            <person name="Lipzen A."/>
            <person name="Lundell T."/>
            <person name="Morin E."/>
            <person name="Murat C."/>
            <person name="Riley R."/>
            <person name="Ohm R."/>
            <person name="Sun H."/>
            <person name="Tunlid A."/>
            <person name="Henrissat B."/>
            <person name="Grigoriev I.V."/>
            <person name="Hibbett D.S."/>
            <person name="Martin F."/>
        </authorList>
    </citation>
    <scope>NUCLEOTIDE SEQUENCE [LARGE SCALE GENOMIC DNA]</scope>
    <source>
        <strain evidence="2">LaAM-08-1</strain>
    </source>
</reference>
<proteinExistence type="predicted"/>
<feature type="non-terminal residue" evidence="1">
    <location>
        <position position="55"/>
    </location>
</feature>
<dbReference type="Proteomes" id="UP000054477">
    <property type="component" value="Unassembled WGS sequence"/>
</dbReference>
<dbReference type="EMBL" id="KN838680">
    <property type="protein sequence ID" value="KIJ97965.1"/>
    <property type="molecule type" value="Genomic_DNA"/>
</dbReference>